<keyword evidence="2" id="KW-0812">Transmembrane</keyword>
<evidence type="ECO:0000256" key="1">
    <source>
        <dbReference type="SAM" id="MobiDB-lite"/>
    </source>
</evidence>
<gene>
    <name evidence="3" type="ORF">AAG570_008500</name>
</gene>
<dbReference type="Proteomes" id="UP001558652">
    <property type="component" value="Unassembled WGS sequence"/>
</dbReference>
<feature type="compositionally biased region" description="Basic and acidic residues" evidence="1">
    <location>
        <begin position="181"/>
        <end position="194"/>
    </location>
</feature>
<proteinExistence type="predicted"/>
<sequence>MAISRNGFGQLTQSERRQATVNIKLLAEMKPSTTLAVGLAVCMALTLAVEQEGFHSGGTIRDVEKIQQTDGIQSSNFGDLIESETRIHESEDLDLEDQPPRRTRPRGGGKRRRRMRKRPRTTTEQPSPIDESFEGTHYQEQHFEPQYNRPRRLHASESSAGEEVLLPRRRPIKRRRRPLRRYQERQRADYPGEDRIRDLGEDEVEPIRKRRKGSRKRPRIPIVQVNEETTTITHIDDSNQETTTHDSIPETSSERVTTDLGHTDETVTIISTISETNFESIATTVESVYEQDFDLNKTDLSQTQTQTTVTPVVVFEPKQKIENEVIFDRKTMFPTSKHLPPTSALLRRMLRPKSKHTDSNSDTHNEIDPSSLLPQGYTVSPEVISADELVNVWRSRMKVHETTEEPNYPKILPELLRLIKSKKNLNGNIPAPEASTEENKSEETTVQQRLEETLKYKALDIPNVKDDILDLLKSNSGSSRLARILKLRNMTLVELIAHRERGSSQLHLSEIFKKENENSQHQEIRPTIEFPKDEILGSFPKFFLQQINKSQENKTEKSEENVTAKSELRESRAFKATESTDKILKIQPYPTWKVIPNPKLTPVSVQGQYEEIYLTKFRPTPPHEINEVTLPKVDSPRSYTKNDITAESVRTRSPPLMTTLRRIAPGMKSAIMVSGAILVLAIFGFLSVLISCKVRQRRARVRAKRDVLCQHLQNDEFMNSQRSLSPVLTKTQREPVFTQGIHSNTTSNRHYYLWRTLRKTFQYD</sequence>
<evidence type="ECO:0000313" key="4">
    <source>
        <dbReference type="Proteomes" id="UP001558652"/>
    </source>
</evidence>
<feature type="transmembrane region" description="Helical" evidence="2">
    <location>
        <begin position="670"/>
        <end position="692"/>
    </location>
</feature>
<keyword evidence="2" id="KW-1133">Transmembrane helix</keyword>
<reference evidence="3 4" key="1">
    <citation type="submission" date="2024-07" db="EMBL/GenBank/DDBJ databases">
        <title>Chromosome-level genome assembly of the water stick insect Ranatra chinensis (Heteroptera: Nepidae).</title>
        <authorList>
            <person name="Liu X."/>
        </authorList>
    </citation>
    <scope>NUCLEOTIDE SEQUENCE [LARGE SCALE GENOMIC DNA]</scope>
    <source>
        <strain evidence="3">Cailab_2021Rc</strain>
        <tissue evidence="3">Muscle</tissue>
    </source>
</reference>
<feature type="compositionally biased region" description="Basic and acidic residues" evidence="1">
    <location>
        <begin position="355"/>
        <end position="367"/>
    </location>
</feature>
<feature type="region of interest" description="Disordered" evidence="1">
    <location>
        <begin position="352"/>
        <end position="375"/>
    </location>
</feature>
<keyword evidence="4" id="KW-1185">Reference proteome</keyword>
<protein>
    <submittedName>
        <fullName evidence="3">Uncharacterized protein</fullName>
    </submittedName>
</protein>
<feature type="compositionally biased region" description="Basic and acidic residues" evidence="1">
    <location>
        <begin position="243"/>
        <end position="256"/>
    </location>
</feature>
<dbReference type="EMBL" id="JBFDAA010000003">
    <property type="protein sequence ID" value="KAL1138436.1"/>
    <property type="molecule type" value="Genomic_DNA"/>
</dbReference>
<organism evidence="3 4">
    <name type="scientific">Ranatra chinensis</name>
    <dbReference type="NCBI Taxonomy" id="642074"/>
    <lineage>
        <taxon>Eukaryota</taxon>
        <taxon>Metazoa</taxon>
        <taxon>Ecdysozoa</taxon>
        <taxon>Arthropoda</taxon>
        <taxon>Hexapoda</taxon>
        <taxon>Insecta</taxon>
        <taxon>Pterygota</taxon>
        <taxon>Neoptera</taxon>
        <taxon>Paraneoptera</taxon>
        <taxon>Hemiptera</taxon>
        <taxon>Heteroptera</taxon>
        <taxon>Panheteroptera</taxon>
        <taxon>Nepomorpha</taxon>
        <taxon>Nepidae</taxon>
        <taxon>Ranatrinae</taxon>
        <taxon>Ranatra</taxon>
    </lineage>
</organism>
<feature type="region of interest" description="Disordered" evidence="1">
    <location>
        <begin position="87"/>
        <end position="141"/>
    </location>
</feature>
<evidence type="ECO:0000256" key="2">
    <source>
        <dbReference type="SAM" id="Phobius"/>
    </source>
</evidence>
<feature type="compositionally biased region" description="Basic residues" evidence="1">
    <location>
        <begin position="101"/>
        <end position="120"/>
    </location>
</feature>
<comment type="caution">
    <text evidence="3">The sequence shown here is derived from an EMBL/GenBank/DDBJ whole genome shotgun (WGS) entry which is preliminary data.</text>
</comment>
<dbReference type="AlphaFoldDB" id="A0ABD0YR52"/>
<name>A0ABD0YR52_9HEMI</name>
<evidence type="ECO:0000313" key="3">
    <source>
        <dbReference type="EMBL" id="KAL1138436.1"/>
    </source>
</evidence>
<accession>A0ABD0YR52</accession>
<keyword evidence="2" id="KW-0472">Membrane</keyword>
<feature type="region of interest" description="Disordered" evidence="1">
    <location>
        <begin position="175"/>
        <end position="194"/>
    </location>
</feature>
<feature type="region of interest" description="Disordered" evidence="1">
    <location>
        <begin position="231"/>
        <end position="256"/>
    </location>
</feature>